<dbReference type="PANTHER" id="PTHR31874:SF1">
    <property type="entry name" value="ZINC FINGER PROTEIN CONSTANS-LIKE 6"/>
    <property type="match status" value="1"/>
</dbReference>
<name>A0AA38KV11_TAXCH</name>
<dbReference type="InterPro" id="IPR010402">
    <property type="entry name" value="CCT_domain"/>
</dbReference>
<feature type="domain" description="CCT" evidence="4">
    <location>
        <begin position="41"/>
        <end position="83"/>
    </location>
</feature>
<dbReference type="PROSITE" id="PS51017">
    <property type="entry name" value="CCT"/>
    <property type="match status" value="1"/>
</dbReference>
<keyword evidence="2 3" id="KW-0539">Nucleus</keyword>
<evidence type="ECO:0000259" key="4">
    <source>
        <dbReference type="PROSITE" id="PS51017"/>
    </source>
</evidence>
<protein>
    <recommendedName>
        <fullName evidence="4">CCT domain-containing protein</fullName>
    </recommendedName>
</protein>
<sequence length="94" mass="11003">MENVIVPELNLRRSNCGDQIEGVPVMAGWKGGRNYKSCGGREARVKRYREKRRSRLFSKRIRYQVRKLNAEKRPRMKGRFVKTVGDVFSETNIS</sequence>
<evidence type="ECO:0000256" key="3">
    <source>
        <dbReference type="PROSITE-ProRule" id="PRU00357"/>
    </source>
</evidence>
<organism evidence="5 6">
    <name type="scientific">Taxus chinensis</name>
    <name type="common">Chinese yew</name>
    <name type="synonym">Taxus wallichiana var. chinensis</name>
    <dbReference type="NCBI Taxonomy" id="29808"/>
    <lineage>
        <taxon>Eukaryota</taxon>
        <taxon>Viridiplantae</taxon>
        <taxon>Streptophyta</taxon>
        <taxon>Embryophyta</taxon>
        <taxon>Tracheophyta</taxon>
        <taxon>Spermatophyta</taxon>
        <taxon>Pinopsida</taxon>
        <taxon>Pinidae</taxon>
        <taxon>Conifers II</taxon>
        <taxon>Cupressales</taxon>
        <taxon>Taxaceae</taxon>
        <taxon>Taxus</taxon>
    </lineage>
</organism>
<dbReference type="AlphaFoldDB" id="A0AA38KV11"/>
<feature type="non-terminal residue" evidence="5">
    <location>
        <position position="1"/>
    </location>
</feature>
<evidence type="ECO:0000313" key="6">
    <source>
        <dbReference type="Proteomes" id="UP000824469"/>
    </source>
</evidence>
<comment type="subcellular location">
    <subcellularLocation>
        <location evidence="1 3">Nucleus</location>
    </subcellularLocation>
</comment>
<evidence type="ECO:0000313" key="5">
    <source>
        <dbReference type="EMBL" id="KAH9309364.1"/>
    </source>
</evidence>
<proteinExistence type="predicted"/>
<dbReference type="GO" id="GO:0006355">
    <property type="term" value="P:regulation of DNA-templated transcription"/>
    <property type="evidence" value="ECO:0007669"/>
    <property type="project" value="TreeGrafter"/>
</dbReference>
<evidence type="ECO:0000256" key="1">
    <source>
        <dbReference type="ARBA" id="ARBA00004123"/>
    </source>
</evidence>
<reference evidence="5 6" key="1">
    <citation type="journal article" date="2021" name="Nat. Plants">
        <title>The Taxus genome provides insights into paclitaxel biosynthesis.</title>
        <authorList>
            <person name="Xiong X."/>
            <person name="Gou J."/>
            <person name="Liao Q."/>
            <person name="Li Y."/>
            <person name="Zhou Q."/>
            <person name="Bi G."/>
            <person name="Li C."/>
            <person name="Du R."/>
            <person name="Wang X."/>
            <person name="Sun T."/>
            <person name="Guo L."/>
            <person name="Liang H."/>
            <person name="Lu P."/>
            <person name="Wu Y."/>
            <person name="Zhang Z."/>
            <person name="Ro D.K."/>
            <person name="Shang Y."/>
            <person name="Huang S."/>
            <person name="Yan J."/>
        </authorList>
    </citation>
    <scope>NUCLEOTIDE SEQUENCE [LARGE SCALE GENOMIC DNA]</scope>
    <source>
        <strain evidence="5">Ta-2019</strain>
    </source>
</reference>
<dbReference type="EMBL" id="JAHRHJ020000007">
    <property type="protein sequence ID" value="KAH9309364.1"/>
    <property type="molecule type" value="Genomic_DNA"/>
</dbReference>
<keyword evidence="6" id="KW-1185">Reference proteome</keyword>
<dbReference type="GO" id="GO:0005634">
    <property type="term" value="C:nucleus"/>
    <property type="evidence" value="ECO:0007669"/>
    <property type="project" value="UniProtKB-SubCell"/>
</dbReference>
<dbReference type="Pfam" id="PF06203">
    <property type="entry name" value="CCT"/>
    <property type="match status" value="1"/>
</dbReference>
<dbReference type="InterPro" id="IPR052453">
    <property type="entry name" value="CONSTANS-like_ZF"/>
</dbReference>
<comment type="caution">
    <text evidence="5">The sequence shown here is derived from an EMBL/GenBank/DDBJ whole genome shotgun (WGS) entry which is preliminary data.</text>
</comment>
<feature type="non-terminal residue" evidence="5">
    <location>
        <position position="94"/>
    </location>
</feature>
<dbReference type="Proteomes" id="UP000824469">
    <property type="component" value="Unassembled WGS sequence"/>
</dbReference>
<accession>A0AA38KV11</accession>
<dbReference type="PANTHER" id="PTHR31874">
    <property type="entry name" value="CCT MOTIF FAMILY PROTEIN, EXPRESSED"/>
    <property type="match status" value="1"/>
</dbReference>
<gene>
    <name evidence="5" type="ORF">KI387_037275</name>
</gene>
<evidence type="ECO:0000256" key="2">
    <source>
        <dbReference type="ARBA" id="ARBA00023242"/>
    </source>
</evidence>